<dbReference type="PROSITE" id="PS50878">
    <property type="entry name" value="RT_POL"/>
    <property type="match status" value="1"/>
</dbReference>
<feature type="domain" description="Reverse transcriptase" evidence="1">
    <location>
        <begin position="1"/>
        <end position="200"/>
    </location>
</feature>
<dbReference type="InterPro" id="IPR043502">
    <property type="entry name" value="DNA/RNA_pol_sf"/>
</dbReference>
<dbReference type="AlphaFoldDB" id="A0AAV2FPI3"/>
<dbReference type="EMBL" id="OZ034820">
    <property type="protein sequence ID" value="CAL1400234.1"/>
    <property type="molecule type" value="Genomic_DNA"/>
</dbReference>
<gene>
    <name evidence="2" type="ORF">LTRI10_LOCUS40375</name>
</gene>
<dbReference type="InterPro" id="IPR000477">
    <property type="entry name" value="RT_dom"/>
</dbReference>
<sequence>MLSHHEAKKKNKKGLLTAKLDISKAYNRIEWCLMEKMMRKLDFEERWIKMIMNCVTTVSYSLLVNGHQSEVFKPERGLRQGDKLSPYLFLLCVEGLSSLAQKAVREGKIHGIKVSHRAPEISHLLFADDNIFFTRATAQECQQLRDILRIYEEESGQKVNLQKSELSFSPNMKREQREALAAIMGMKQVEYHGKYLGLPTIIGREKKSVFTALVDRVRRKIKNGKNKTLSIAAKEVLLKVVAQSQVTYTMSVFMVPDGSLDEIRRAISSFWWGQQKEEKRIPWKAWKNMCKPKEEGGMGFKDIKLFNQAMVGKHLWNLMTKPDSLAARVLKAKYYPNGDVMNARLGHNPSYTWRSLLAIQDLVKSGRRWRIGNGADVNI</sequence>
<protein>
    <recommendedName>
        <fullName evidence="1">Reverse transcriptase domain-containing protein</fullName>
    </recommendedName>
</protein>
<evidence type="ECO:0000259" key="1">
    <source>
        <dbReference type="PROSITE" id="PS50878"/>
    </source>
</evidence>
<organism evidence="2 3">
    <name type="scientific">Linum trigynum</name>
    <dbReference type="NCBI Taxonomy" id="586398"/>
    <lineage>
        <taxon>Eukaryota</taxon>
        <taxon>Viridiplantae</taxon>
        <taxon>Streptophyta</taxon>
        <taxon>Embryophyta</taxon>
        <taxon>Tracheophyta</taxon>
        <taxon>Spermatophyta</taxon>
        <taxon>Magnoliopsida</taxon>
        <taxon>eudicotyledons</taxon>
        <taxon>Gunneridae</taxon>
        <taxon>Pentapetalae</taxon>
        <taxon>rosids</taxon>
        <taxon>fabids</taxon>
        <taxon>Malpighiales</taxon>
        <taxon>Linaceae</taxon>
        <taxon>Linum</taxon>
    </lineage>
</organism>
<proteinExistence type="predicted"/>
<dbReference type="Proteomes" id="UP001497516">
    <property type="component" value="Chromosome 7"/>
</dbReference>
<accession>A0AAV2FPI3</accession>
<dbReference type="SUPFAM" id="SSF56672">
    <property type="entry name" value="DNA/RNA polymerases"/>
    <property type="match status" value="1"/>
</dbReference>
<name>A0AAV2FPI3_9ROSI</name>
<keyword evidence="3" id="KW-1185">Reference proteome</keyword>
<reference evidence="2 3" key="1">
    <citation type="submission" date="2024-04" db="EMBL/GenBank/DDBJ databases">
        <authorList>
            <person name="Fracassetti M."/>
        </authorList>
    </citation>
    <scope>NUCLEOTIDE SEQUENCE [LARGE SCALE GENOMIC DNA]</scope>
</reference>
<dbReference type="PANTHER" id="PTHR33116">
    <property type="entry name" value="REVERSE TRANSCRIPTASE ZINC-BINDING DOMAIN-CONTAINING PROTEIN-RELATED-RELATED"/>
    <property type="match status" value="1"/>
</dbReference>
<evidence type="ECO:0000313" key="2">
    <source>
        <dbReference type="EMBL" id="CAL1400234.1"/>
    </source>
</evidence>
<dbReference type="Pfam" id="PF00078">
    <property type="entry name" value="RVT_1"/>
    <property type="match status" value="1"/>
</dbReference>
<dbReference type="PANTHER" id="PTHR33116:SF86">
    <property type="entry name" value="REVERSE TRANSCRIPTASE DOMAIN-CONTAINING PROTEIN"/>
    <property type="match status" value="1"/>
</dbReference>
<evidence type="ECO:0000313" key="3">
    <source>
        <dbReference type="Proteomes" id="UP001497516"/>
    </source>
</evidence>